<dbReference type="Gene3D" id="1.20.1090.10">
    <property type="entry name" value="Dehydroquinate synthase-like - alpha domain"/>
    <property type="match status" value="1"/>
</dbReference>
<dbReference type="EMBL" id="JAMZFW010000030">
    <property type="protein sequence ID" value="MCP1103530.1"/>
    <property type="molecule type" value="Genomic_DNA"/>
</dbReference>
<evidence type="ECO:0000256" key="2">
    <source>
        <dbReference type="ARBA" id="ARBA00023002"/>
    </source>
</evidence>
<evidence type="ECO:0000256" key="1">
    <source>
        <dbReference type="ARBA" id="ARBA00022723"/>
    </source>
</evidence>
<evidence type="ECO:0000256" key="6">
    <source>
        <dbReference type="ARBA" id="ARBA00040132"/>
    </source>
</evidence>
<dbReference type="RefSeq" id="WP_262067302.1">
    <property type="nucleotide sequence ID" value="NZ_JAMXOD010000030.1"/>
</dbReference>
<evidence type="ECO:0000256" key="7">
    <source>
        <dbReference type="ARBA" id="ARBA00049006"/>
    </source>
</evidence>
<gene>
    <name evidence="9" type="ORF">NK125_14095</name>
</gene>
<dbReference type="InterPro" id="IPR001670">
    <property type="entry name" value="ADH_Fe/GldA"/>
</dbReference>
<dbReference type="PIRSF" id="PIRSF000112">
    <property type="entry name" value="Glycerol_dehydrogenase"/>
    <property type="match status" value="1"/>
</dbReference>
<evidence type="ECO:0000256" key="5">
    <source>
        <dbReference type="ARBA" id="ARBA00039147"/>
    </source>
</evidence>
<dbReference type="EC" id="1.1.1.6" evidence="5"/>
<evidence type="ECO:0000256" key="4">
    <source>
        <dbReference type="ARBA" id="ARBA00037918"/>
    </source>
</evidence>
<organism evidence="9 10">
    <name type="scientific">Aequitasia blattaphilus</name>
    <dbReference type="NCBI Taxonomy" id="2949332"/>
    <lineage>
        <taxon>Bacteria</taxon>
        <taxon>Bacillati</taxon>
        <taxon>Bacillota</taxon>
        <taxon>Clostridia</taxon>
        <taxon>Lachnospirales</taxon>
        <taxon>Lachnospiraceae</taxon>
        <taxon>Aequitasia</taxon>
    </lineage>
</organism>
<keyword evidence="1" id="KW-0479">Metal-binding</keyword>
<comment type="caution">
    <text evidence="9">The sequence shown here is derived from an EMBL/GenBank/DDBJ whole genome shotgun (WGS) entry which is preliminary data.</text>
</comment>
<dbReference type="InterPro" id="IPR016205">
    <property type="entry name" value="Glycerol_DH"/>
</dbReference>
<dbReference type="PANTHER" id="PTHR43616">
    <property type="entry name" value="GLYCEROL DEHYDROGENASE"/>
    <property type="match status" value="1"/>
</dbReference>
<comment type="pathway">
    <text evidence="4">Polyol metabolism; glycerol fermentation; glycerone phosphate from glycerol (oxidative route): step 1/2.</text>
</comment>
<reference evidence="9 10" key="1">
    <citation type="journal article" date="2022" name="Genome Biol. Evol.">
        <title>Host diet, physiology and behaviors set the stage for Lachnospiraceae cladogenesis.</title>
        <authorList>
            <person name="Vera-Ponce De Leon A."/>
            <person name="Schneider M."/>
            <person name="Jahnes B.C."/>
            <person name="Sadowski V."/>
            <person name="Camuy-Velez L.A."/>
            <person name="Duan J."/>
            <person name="Sabree Z.L."/>
        </authorList>
    </citation>
    <scope>NUCLEOTIDE SEQUENCE [LARGE SCALE GENOMIC DNA]</scope>
    <source>
        <strain evidence="9 10">PAL113</strain>
    </source>
</reference>
<evidence type="ECO:0000313" key="10">
    <source>
        <dbReference type="Proteomes" id="UP001523566"/>
    </source>
</evidence>
<protein>
    <recommendedName>
        <fullName evidence="6">Glycerol dehydrogenase</fullName>
        <ecNumber evidence="5">1.1.1.6</ecNumber>
    </recommendedName>
</protein>
<dbReference type="Proteomes" id="UP001523566">
    <property type="component" value="Unassembled WGS sequence"/>
</dbReference>
<dbReference type="SUPFAM" id="SSF56796">
    <property type="entry name" value="Dehydroquinate synthase-like"/>
    <property type="match status" value="1"/>
</dbReference>
<comment type="catalytic activity">
    <reaction evidence="7">
        <text>glycerol + NAD(+) = dihydroxyacetone + NADH + H(+)</text>
        <dbReference type="Rhea" id="RHEA:13769"/>
        <dbReference type="ChEBI" id="CHEBI:15378"/>
        <dbReference type="ChEBI" id="CHEBI:16016"/>
        <dbReference type="ChEBI" id="CHEBI:17754"/>
        <dbReference type="ChEBI" id="CHEBI:57540"/>
        <dbReference type="ChEBI" id="CHEBI:57945"/>
        <dbReference type="EC" id="1.1.1.6"/>
    </reaction>
</comment>
<evidence type="ECO:0000256" key="3">
    <source>
        <dbReference type="ARBA" id="ARBA00023027"/>
    </source>
</evidence>
<dbReference type="Gene3D" id="3.40.50.1970">
    <property type="match status" value="1"/>
</dbReference>
<dbReference type="NCBIfam" id="NF006941">
    <property type="entry name" value="PRK09423.1"/>
    <property type="match status" value="1"/>
</dbReference>
<dbReference type="CDD" id="cd08170">
    <property type="entry name" value="GlyDH"/>
    <property type="match status" value="1"/>
</dbReference>
<keyword evidence="10" id="KW-1185">Reference proteome</keyword>
<sequence>MSKVLVAPGKYIQGAGELKNLGEHIINYGKKALVIVSKNGKERLKSSLEEIDQTAVELRFELFCGECTVEEVKRLTEIVKEENCEVIVGIGGGKILDTGKAIAHYLKKPVILCPTTASTNAPCSPVSVLYTTEGKFAEYLSLPMNPNLILVDTEEIVKAPIRLSVAGMGEVLATYYEGKARKNGMTEAAYAMAEQGYKILIEEGVKARIALEEGVCTKAVDKVIEANTLLSGMGFVSDETSGAHAIYNGFTMLDDSRKSYHGEKLAFSTIVWLVLENAPEEEIGEVVEFCLEVGLPVTLSDLGMKRITDEKIEMIAEAAKGDNEALGAGTKDIVAAIKAADGIGRYFKG</sequence>
<feature type="domain" description="Alcohol dehydrogenase iron-type/glycerol dehydrogenase GldA" evidence="8">
    <location>
        <begin position="8"/>
        <end position="153"/>
    </location>
</feature>
<keyword evidence="3" id="KW-0520">NAD</keyword>
<evidence type="ECO:0000259" key="8">
    <source>
        <dbReference type="Pfam" id="PF00465"/>
    </source>
</evidence>
<dbReference type="PANTHER" id="PTHR43616:SF5">
    <property type="entry name" value="GLYCEROL DEHYDROGENASE 1"/>
    <property type="match status" value="1"/>
</dbReference>
<accession>A0ABT1ECI0</accession>
<keyword evidence="2" id="KW-0560">Oxidoreductase</keyword>
<proteinExistence type="predicted"/>
<evidence type="ECO:0000313" key="9">
    <source>
        <dbReference type="EMBL" id="MCP1103530.1"/>
    </source>
</evidence>
<name>A0ABT1ECI0_9FIRM</name>
<dbReference type="Pfam" id="PF00465">
    <property type="entry name" value="Fe-ADH"/>
    <property type="match status" value="1"/>
</dbReference>